<dbReference type="InParanoid" id="Q0UJC5"/>
<evidence type="ECO:0000256" key="1">
    <source>
        <dbReference type="SAM" id="MobiDB-lite"/>
    </source>
</evidence>
<dbReference type="KEGG" id="pno:SNOG_08139"/>
<reference evidence="3" key="1">
    <citation type="journal article" date="2007" name="Plant Cell">
        <title>Dothideomycete-plant interactions illuminated by genome sequencing and EST analysis of the wheat pathogen Stagonospora nodorum.</title>
        <authorList>
            <person name="Hane J.K."/>
            <person name="Lowe R.G."/>
            <person name="Solomon P.S."/>
            <person name="Tan K.C."/>
            <person name="Schoch C.L."/>
            <person name="Spatafora J.W."/>
            <person name="Crous P.W."/>
            <person name="Kodira C."/>
            <person name="Birren B.W."/>
            <person name="Galagan J.E."/>
            <person name="Torriani S.F."/>
            <person name="McDonald B.A."/>
            <person name="Oliver R.P."/>
        </authorList>
    </citation>
    <scope>NUCLEOTIDE SEQUENCE [LARGE SCALE GENOMIC DNA]</scope>
    <source>
        <strain evidence="3">SN15 / ATCC MYA-4574 / FGSC 10173</strain>
    </source>
</reference>
<dbReference type="RefSeq" id="XP_001798464.1">
    <property type="nucleotide sequence ID" value="XM_001798412.1"/>
</dbReference>
<dbReference type="EMBL" id="CH445336">
    <property type="protein sequence ID" value="EAT84415.1"/>
    <property type="molecule type" value="Genomic_DNA"/>
</dbReference>
<evidence type="ECO:0000313" key="3">
    <source>
        <dbReference type="Proteomes" id="UP000001055"/>
    </source>
</evidence>
<name>Q0UJC5_PHANO</name>
<feature type="region of interest" description="Disordered" evidence="1">
    <location>
        <begin position="1"/>
        <end position="40"/>
    </location>
</feature>
<feature type="compositionally biased region" description="Basic and acidic residues" evidence="1">
    <location>
        <begin position="9"/>
        <end position="18"/>
    </location>
</feature>
<organism evidence="2 3">
    <name type="scientific">Phaeosphaeria nodorum (strain SN15 / ATCC MYA-4574 / FGSC 10173)</name>
    <name type="common">Glume blotch fungus</name>
    <name type="synonym">Parastagonospora nodorum</name>
    <dbReference type="NCBI Taxonomy" id="321614"/>
    <lineage>
        <taxon>Eukaryota</taxon>
        <taxon>Fungi</taxon>
        <taxon>Dikarya</taxon>
        <taxon>Ascomycota</taxon>
        <taxon>Pezizomycotina</taxon>
        <taxon>Dothideomycetes</taxon>
        <taxon>Pleosporomycetidae</taxon>
        <taxon>Pleosporales</taxon>
        <taxon>Pleosporineae</taxon>
        <taxon>Phaeosphaeriaceae</taxon>
        <taxon>Parastagonospora</taxon>
    </lineage>
</organism>
<gene>
    <name evidence="2" type="ORF">SNOG_08139</name>
</gene>
<protein>
    <submittedName>
        <fullName evidence="2">Uncharacterized protein</fullName>
    </submittedName>
</protein>
<accession>Q0UJC5</accession>
<sequence length="40" mass="4381">MSDQPHGSWRKESPDPKRVSGFTSVSRCLRGNGYTAGRTA</sequence>
<dbReference type="AlphaFoldDB" id="Q0UJC5"/>
<dbReference type="Proteomes" id="UP000001055">
    <property type="component" value="Unassembled WGS sequence"/>
</dbReference>
<proteinExistence type="predicted"/>
<dbReference type="GeneID" id="5975362"/>
<evidence type="ECO:0000313" key="2">
    <source>
        <dbReference type="EMBL" id="EAT84415.1"/>
    </source>
</evidence>